<dbReference type="EMBL" id="CAOQHR010000001">
    <property type="protein sequence ID" value="CAI6242972.1"/>
    <property type="molecule type" value="Genomic_DNA"/>
</dbReference>
<accession>A0A9W4XJP9</accession>
<evidence type="ECO:0000313" key="2">
    <source>
        <dbReference type="Proteomes" id="UP001152607"/>
    </source>
</evidence>
<keyword evidence="2" id="KW-1185">Reference proteome</keyword>
<gene>
    <name evidence="1" type="ORF">PDIGIT_LOCUS659</name>
</gene>
<reference evidence="1" key="1">
    <citation type="submission" date="2023-01" db="EMBL/GenBank/DDBJ databases">
        <authorList>
            <person name="Van Ghelder C."/>
            <person name="Rancurel C."/>
        </authorList>
    </citation>
    <scope>NUCLEOTIDE SEQUENCE</scope>
    <source>
        <strain evidence="1">CNCM I-4278</strain>
    </source>
</reference>
<protein>
    <submittedName>
        <fullName evidence="1">Uncharacterized protein</fullName>
    </submittedName>
</protein>
<comment type="caution">
    <text evidence="1">The sequence shown here is derived from an EMBL/GenBank/DDBJ whole genome shotgun (WGS) entry which is preliminary data.</text>
</comment>
<dbReference type="Proteomes" id="UP001152607">
    <property type="component" value="Unassembled WGS sequence"/>
</dbReference>
<proteinExistence type="predicted"/>
<evidence type="ECO:0000313" key="1">
    <source>
        <dbReference type="EMBL" id="CAI6242972.1"/>
    </source>
</evidence>
<name>A0A9W4XJP9_9PLEO</name>
<sequence length="65" mass="7446">MDCTQLLFQHASSVALVSAQDPQLLFTIHWQRKIHAHFPSAVSWTFFRENDNRRHVAQSVAPSAD</sequence>
<organism evidence="1 2">
    <name type="scientific">Periconia digitata</name>
    <dbReference type="NCBI Taxonomy" id="1303443"/>
    <lineage>
        <taxon>Eukaryota</taxon>
        <taxon>Fungi</taxon>
        <taxon>Dikarya</taxon>
        <taxon>Ascomycota</taxon>
        <taxon>Pezizomycotina</taxon>
        <taxon>Dothideomycetes</taxon>
        <taxon>Pleosporomycetidae</taxon>
        <taxon>Pleosporales</taxon>
        <taxon>Massarineae</taxon>
        <taxon>Periconiaceae</taxon>
        <taxon>Periconia</taxon>
    </lineage>
</organism>
<dbReference type="AlphaFoldDB" id="A0A9W4XJP9"/>